<keyword evidence="4 5" id="KW-0539">Nucleus</keyword>
<dbReference type="GO" id="GO:0003677">
    <property type="term" value="F:DNA binding"/>
    <property type="evidence" value="ECO:0007669"/>
    <property type="project" value="UniProtKB-UniRule"/>
</dbReference>
<feature type="region of interest" description="Disordered" evidence="6">
    <location>
        <begin position="130"/>
        <end position="154"/>
    </location>
</feature>
<dbReference type="Proteomes" id="UP001652600">
    <property type="component" value="Chromosome 11"/>
</dbReference>
<feature type="compositionally biased region" description="Basic and acidic residues" evidence="6">
    <location>
        <begin position="22"/>
        <end position="38"/>
    </location>
</feature>
<accession>A0A1S3C1W5</accession>
<dbReference type="InterPro" id="IPR009071">
    <property type="entry name" value="HMG_box_dom"/>
</dbReference>
<dbReference type="CDD" id="cd22005">
    <property type="entry name" value="HMG-box_AtHMGB1-like"/>
    <property type="match status" value="1"/>
</dbReference>
<comment type="similarity">
    <text evidence="2">Belongs to the HMGB family.</text>
</comment>
<reference evidence="9" key="1">
    <citation type="submission" date="2025-04" db="UniProtKB">
        <authorList>
            <consortium name="RefSeq"/>
        </authorList>
    </citation>
    <scope>IDENTIFICATION</scope>
    <source>
        <tissue evidence="10">Stem</tissue>
    </source>
</reference>
<feature type="compositionally biased region" description="Basic residues" evidence="6">
    <location>
        <begin position="10"/>
        <end position="21"/>
    </location>
</feature>
<dbReference type="KEGG" id="cmo:103495957"/>
<dbReference type="SMART" id="SM00398">
    <property type="entry name" value="HMG"/>
    <property type="match status" value="1"/>
</dbReference>
<dbReference type="AlphaFoldDB" id="A0A1S3C1W5"/>
<dbReference type="PROSITE" id="PS50118">
    <property type="entry name" value="HMG_BOX_2"/>
    <property type="match status" value="1"/>
</dbReference>
<sequence length="154" mass="17546">MRALRNAVVTHKKPNAQKLKQRKAEMKSTKSKKKDQNAPKRPATAFFVFMEEFRMMFKEQFPDAKAGPVVGKAGGEKWKSMSDAVRLRFLILEKAPYAEKALKRKAEYEIALEAYKNNFNCYTVAEPELEMPTESQKSTSEVNDDTEQEASSSS</sequence>
<dbReference type="GO" id="GO:0003682">
    <property type="term" value="F:chromatin binding"/>
    <property type="evidence" value="ECO:0007669"/>
    <property type="project" value="UniProtKB-ARBA"/>
</dbReference>
<dbReference type="Gene3D" id="1.10.30.10">
    <property type="entry name" value="High mobility group box domain"/>
    <property type="match status" value="1"/>
</dbReference>
<dbReference type="GO" id="GO:0000785">
    <property type="term" value="C:chromatin"/>
    <property type="evidence" value="ECO:0007669"/>
    <property type="project" value="UniProtKB-ARBA"/>
</dbReference>
<feature type="region of interest" description="Disordered" evidence="6">
    <location>
        <begin position="1"/>
        <end position="40"/>
    </location>
</feature>
<name>A0A1S3C1W5_CUCME</name>
<dbReference type="Pfam" id="PF00505">
    <property type="entry name" value="HMG_box"/>
    <property type="match status" value="1"/>
</dbReference>
<evidence type="ECO:0000313" key="9">
    <source>
        <dbReference type="RefSeq" id="XP_008455869.1"/>
    </source>
</evidence>
<keyword evidence="8" id="KW-1185">Reference proteome</keyword>
<feature type="DNA-binding region" description="HMG box" evidence="5">
    <location>
        <begin position="39"/>
        <end position="116"/>
    </location>
</feature>
<dbReference type="InterPro" id="IPR036910">
    <property type="entry name" value="HMG_box_dom_sf"/>
</dbReference>
<dbReference type="GO" id="GO:0006325">
    <property type="term" value="P:chromatin organization"/>
    <property type="evidence" value="ECO:0007669"/>
    <property type="project" value="UniProtKB-ARBA"/>
</dbReference>
<gene>
    <name evidence="9 10" type="primary">LOC103495957</name>
</gene>
<dbReference type="PANTHER" id="PTHR46261:SF32">
    <property type="entry name" value="HIGH MOBILITY GROUP B PROTEIN 3-LIKE"/>
    <property type="match status" value="1"/>
</dbReference>
<evidence type="ECO:0000256" key="6">
    <source>
        <dbReference type="SAM" id="MobiDB-lite"/>
    </source>
</evidence>
<protein>
    <submittedName>
        <fullName evidence="9 10">HMG1/2-like protein isoform X1</fullName>
    </submittedName>
</protein>
<proteinExistence type="inferred from homology"/>
<dbReference type="eggNOG" id="KOG0381">
    <property type="taxonomic scope" value="Eukaryota"/>
</dbReference>
<dbReference type="RefSeq" id="XP_050934976.1">
    <property type="nucleotide sequence ID" value="XM_051079019.1"/>
</dbReference>
<dbReference type="SUPFAM" id="SSF47095">
    <property type="entry name" value="HMG-box"/>
    <property type="match status" value="1"/>
</dbReference>
<evidence type="ECO:0000313" key="8">
    <source>
        <dbReference type="Proteomes" id="UP001652600"/>
    </source>
</evidence>
<evidence type="ECO:0000256" key="5">
    <source>
        <dbReference type="PROSITE-ProRule" id="PRU00267"/>
    </source>
</evidence>
<dbReference type="SMR" id="A0A1S3C1W5"/>
<evidence type="ECO:0000259" key="7">
    <source>
        <dbReference type="PROSITE" id="PS50118"/>
    </source>
</evidence>
<organism evidence="8 9">
    <name type="scientific">Cucumis melo</name>
    <name type="common">Muskmelon</name>
    <dbReference type="NCBI Taxonomy" id="3656"/>
    <lineage>
        <taxon>Eukaryota</taxon>
        <taxon>Viridiplantae</taxon>
        <taxon>Streptophyta</taxon>
        <taxon>Embryophyta</taxon>
        <taxon>Tracheophyta</taxon>
        <taxon>Spermatophyta</taxon>
        <taxon>Magnoliopsida</taxon>
        <taxon>eudicotyledons</taxon>
        <taxon>Gunneridae</taxon>
        <taxon>Pentapetalae</taxon>
        <taxon>rosids</taxon>
        <taxon>fabids</taxon>
        <taxon>Cucurbitales</taxon>
        <taxon>Cucurbitaceae</taxon>
        <taxon>Benincaseae</taxon>
        <taxon>Cucumis</taxon>
    </lineage>
</organism>
<dbReference type="InterPro" id="IPR031061">
    <property type="entry name" value="HMGB_plant"/>
</dbReference>
<comment type="subcellular location">
    <subcellularLocation>
        <location evidence="1">Nucleus</location>
    </subcellularLocation>
</comment>
<dbReference type="GeneID" id="103495957"/>
<dbReference type="GO" id="GO:0030527">
    <property type="term" value="F:structural constituent of chromatin"/>
    <property type="evidence" value="ECO:0007669"/>
    <property type="project" value="UniProtKB-ARBA"/>
</dbReference>
<evidence type="ECO:0000256" key="2">
    <source>
        <dbReference type="ARBA" id="ARBA00008774"/>
    </source>
</evidence>
<keyword evidence="3 5" id="KW-0238">DNA-binding</keyword>
<evidence type="ECO:0000256" key="3">
    <source>
        <dbReference type="ARBA" id="ARBA00023125"/>
    </source>
</evidence>
<evidence type="ECO:0000313" key="10">
    <source>
        <dbReference type="RefSeq" id="XP_050934976.1"/>
    </source>
</evidence>
<dbReference type="GO" id="GO:0005634">
    <property type="term" value="C:nucleus"/>
    <property type="evidence" value="ECO:0007669"/>
    <property type="project" value="UniProtKB-SubCell"/>
</dbReference>
<feature type="domain" description="HMG box" evidence="7">
    <location>
        <begin position="39"/>
        <end position="116"/>
    </location>
</feature>
<evidence type="ECO:0000256" key="4">
    <source>
        <dbReference type="ARBA" id="ARBA00023242"/>
    </source>
</evidence>
<dbReference type="RefSeq" id="XP_008455869.1">
    <property type="nucleotide sequence ID" value="XM_008457647.2"/>
</dbReference>
<dbReference type="InParanoid" id="A0A1S3C1W5"/>
<evidence type="ECO:0000256" key="1">
    <source>
        <dbReference type="ARBA" id="ARBA00004123"/>
    </source>
</evidence>
<dbReference type="PANTHER" id="PTHR46261">
    <property type="entry name" value="HIGH MOBILITY GROUP B PROTEIN 4-RELATED"/>
    <property type="match status" value="1"/>
</dbReference>